<name>A0A0K1PWX5_9BACT</name>
<dbReference type="STRING" id="1391654.AKJ09_04540"/>
<gene>
    <name evidence="2" type="ORF">AKJ09_04540</name>
</gene>
<dbReference type="PANTHER" id="PTHR46534">
    <property type="entry name" value="IGGFC_BINDING DOMAIN-CONTAINING PROTEIN"/>
    <property type="match status" value="1"/>
</dbReference>
<evidence type="ECO:0000313" key="3">
    <source>
        <dbReference type="Proteomes" id="UP000064967"/>
    </source>
</evidence>
<dbReference type="Proteomes" id="UP000064967">
    <property type="component" value="Chromosome"/>
</dbReference>
<protein>
    <recommendedName>
        <fullName evidence="1">IgGFc-binding protein N-terminal domain-containing protein</fullName>
    </recommendedName>
</protein>
<keyword evidence="3" id="KW-1185">Reference proteome</keyword>
<dbReference type="KEGG" id="llu:AKJ09_04540"/>
<feature type="domain" description="IgGFc-binding protein N-terminal" evidence="1">
    <location>
        <begin position="241"/>
        <end position="578"/>
    </location>
</feature>
<dbReference type="PROSITE" id="PS51257">
    <property type="entry name" value="PROKAR_LIPOPROTEIN"/>
    <property type="match status" value="1"/>
</dbReference>
<reference evidence="2 3" key="1">
    <citation type="submission" date="2015-08" db="EMBL/GenBank/DDBJ databases">
        <authorList>
            <person name="Babu N.S."/>
            <person name="Beckwith C.J."/>
            <person name="Beseler K.G."/>
            <person name="Brison A."/>
            <person name="Carone J.V."/>
            <person name="Caskin T.P."/>
            <person name="Diamond M."/>
            <person name="Durham M.E."/>
            <person name="Foxe J.M."/>
            <person name="Go M."/>
            <person name="Henderson B.A."/>
            <person name="Jones I.B."/>
            <person name="McGettigan J.A."/>
            <person name="Micheletti S.J."/>
            <person name="Nasrallah M.E."/>
            <person name="Ortiz D."/>
            <person name="Piller C.R."/>
            <person name="Privatt S.R."/>
            <person name="Schneider S.L."/>
            <person name="Sharp S."/>
            <person name="Smith T.C."/>
            <person name="Stanton J.D."/>
            <person name="Ullery H.E."/>
            <person name="Wilson R.J."/>
            <person name="Serrano M.G."/>
            <person name="Buck G."/>
            <person name="Lee V."/>
            <person name="Wang Y."/>
            <person name="Carvalho R."/>
            <person name="Voegtly L."/>
            <person name="Shi R."/>
            <person name="Duckworth R."/>
            <person name="Johnson A."/>
            <person name="Loviza R."/>
            <person name="Walstead R."/>
            <person name="Shah Z."/>
            <person name="Kiflezghi M."/>
            <person name="Wade K."/>
            <person name="Ball S.L."/>
            <person name="Bradley K.W."/>
            <person name="Asai D.J."/>
            <person name="Bowman C.A."/>
            <person name="Russell D.A."/>
            <person name="Pope W.H."/>
            <person name="Jacobs-Sera D."/>
            <person name="Hendrix R.W."/>
            <person name="Hatfull G.F."/>
        </authorList>
    </citation>
    <scope>NUCLEOTIDE SEQUENCE [LARGE SCALE GENOMIC DNA]</scope>
    <source>
        <strain evidence="2 3">DSM 27648</strain>
    </source>
</reference>
<dbReference type="AlphaFoldDB" id="A0A0K1PWX5"/>
<dbReference type="PATRIC" id="fig|1391654.3.peg.4604"/>
<proteinExistence type="predicted"/>
<dbReference type="PANTHER" id="PTHR46534:SF1">
    <property type="entry name" value="IGGFC-BINDING PROTEIN N-TERMINAL DOMAIN-CONTAINING PROTEIN"/>
    <property type="match status" value="1"/>
</dbReference>
<organism evidence="2 3">
    <name type="scientific">Labilithrix luteola</name>
    <dbReference type="NCBI Taxonomy" id="1391654"/>
    <lineage>
        <taxon>Bacteria</taxon>
        <taxon>Pseudomonadati</taxon>
        <taxon>Myxococcota</taxon>
        <taxon>Polyangia</taxon>
        <taxon>Polyangiales</taxon>
        <taxon>Labilitrichaceae</taxon>
        <taxon>Labilithrix</taxon>
    </lineage>
</organism>
<evidence type="ECO:0000259" key="1">
    <source>
        <dbReference type="Pfam" id="PF17517"/>
    </source>
</evidence>
<accession>A0A0K1PWX5</accession>
<dbReference type="EMBL" id="CP012333">
    <property type="protein sequence ID" value="AKU97876.1"/>
    <property type="molecule type" value="Genomic_DNA"/>
</dbReference>
<dbReference type="Pfam" id="PF17517">
    <property type="entry name" value="IgGFc_binding"/>
    <property type="match status" value="1"/>
</dbReference>
<dbReference type="InterPro" id="IPR035234">
    <property type="entry name" value="IgGFc-bd_N"/>
</dbReference>
<evidence type="ECO:0000313" key="2">
    <source>
        <dbReference type="EMBL" id="AKU97876.1"/>
    </source>
</evidence>
<sequence>MKGIEMWSFRLAVASVPLVVWLAACSAKTRDFEPGPGVLVDDAAAPEPAACEGRRCSRDLHSVLDNCTGEVIETCSSDNGCAKGACVPACDSAAAAEGSIGCSFAAVPPDVPADKAAGCFAAIVSNTWTTPVHVTAELAGAPLDVSKSVYRVTTGPDGAPVYESLDGVIPVGEAGIVFLAQGPDPTATATPCPPGVKEAYYGVIVNGHRTSIYDTFKLSTDRPVAAYSIFPYGGAPSYMPTATLLLPTTSWGTNYLLVDGWNNKGVDDTSFVQIVAREDDTEVFVRPLVDVVANSATSPVQFTPAGEVSRTLLQRGQVLEISQRQSLVGSALEASHPVAVFGGNPCTYLPAQWAACDALQQQIPPLNQWSSRYSAVPYRTRRTALDGQEISENVHYRLVSAQDGTTLHYEPTRPLGAPLTMQAGETATFRADYPFIVRSQDNDHPVYAAVYMSGTVNPSPYGGGEPSYNVNGQGDPDFVNLIPDEQFLDHYVFFIDHTYANSTLTLVRRNDGQGFQDVNVDCIGTVGDWRALGTDGKIEYTWLVLTKDGKGTTVAGNTCKYGRHEASSPGAFELYVWGTDKFASYGYPAGAGSRPASKVRVEVN</sequence>